<reference evidence="1" key="2">
    <citation type="submission" date="2017-11" db="EMBL/GenBank/DDBJ databases">
        <title>Coralsnake Venomics: Analyses of Venom Gland Transcriptomes and Proteomes of Six Brazilian Taxa.</title>
        <authorList>
            <person name="Aird S.D."/>
            <person name="Jorge da Silva N."/>
            <person name="Qiu L."/>
            <person name="Villar-Briones A."/>
            <person name="Aparecida-Saddi V."/>
            <person name="Campos-Telles M.P."/>
            <person name="Grau M."/>
            <person name="Mikheyev A.S."/>
        </authorList>
    </citation>
    <scope>NUCLEOTIDE SEQUENCE</scope>
    <source>
        <tissue evidence="1">Venom_gland</tissue>
    </source>
</reference>
<name>A0A2D4MFD9_9SAUR</name>
<protein>
    <submittedName>
        <fullName evidence="1">Uncharacterized protein</fullName>
    </submittedName>
</protein>
<accession>A0A2D4MFD9</accession>
<dbReference type="AlphaFoldDB" id="A0A2D4MFD9"/>
<evidence type="ECO:0000313" key="1">
    <source>
        <dbReference type="EMBL" id="LAB31699.1"/>
    </source>
</evidence>
<dbReference type="EMBL" id="IACM01083180">
    <property type="protein sequence ID" value="LAB31699.1"/>
    <property type="molecule type" value="Transcribed_RNA"/>
</dbReference>
<sequence>MLSDFDLDRVAPDINTIPFMKSIKFVKKKNLSILAFMKKKRGFAQEREGINPSTFRQLARSRYQITLQNGLCRLWVEDLGERTDSLSYNKEGEIPTSISEECDCPLLRATVL</sequence>
<proteinExistence type="predicted"/>
<organism evidence="1">
    <name type="scientific">Micrurus spixii</name>
    <name type="common">Amazon coral snake</name>
    <dbReference type="NCBI Taxonomy" id="129469"/>
    <lineage>
        <taxon>Eukaryota</taxon>
        <taxon>Metazoa</taxon>
        <taxon>Chordata</taxon>
        <taxon>Craniata</taxon>
        <taxon>Vertebrata</taxon>
        <taxon>Euteleostomi</taxon>
        <taxon>Lepidosauria</taxon>
        <taxon>Squamata</taxon>
        <taxon>Bifurcata</taxon>
        <taxon>Unidentata</taxon>
        <taxon>Episquamata</taxon>
        <taxon>Toxicofera</taxon>
        <taxon>Serpentes</taxon>
        <taxon>Colubroidea</taxon>
        <taxon>Elapidae</taxon>
        <taxon>Elapinae</taxon>
        <taxon>Micrurus</taxon>
    </lineage>
</organism>
<reference evidence="1" key="1">
    <citation type="submission" date="2017-07" db="EMBL/GenBank/DDBJ databases">
        <authorList>
            <person name="Mikheyev A."/>
            <person name="Grau M."/>
        </authorList>
    </citation>
    <scope>NUCLEOTIDE SEQUENCE</scope>
    <source>
        <tissue evidence="1">Venom_gland</tissue>
    </source>
</reference>